<gene>
    <name evidence="11" type="ORF">RW1_009_00770</name>
</gene>
<keyword evidence="4 7" id="KW-0274">FAD</keyword>
<evidence type="ECO:0000256" key="3">
    <source>
        <dbReference type="ARBA" id="ARBA00022630"/>
    </source>
</evidence>
<proteinExistence type="inferred from homology"/>
<dbReference type="Gene3D" id="1.20.140.10">
    <property type="entry name" value="Butyryl-CoA Dehydrogenase, subunit A, domain 3"/>
    <property type="match status" value="1"/>
</dbReference>
<dbReference type="PANTHER" id="PTHR43292:SF3">
    <property type="entry name" value="ACYL-COA DEHYDROGENASE FADE29"/>
    <property type="match status" value="1"/>
</dbReference>
<dbReference type="InterPro" id="IPR006091">
    <property type="entry name" value="Acyl-CoA_Oxase/DH_mid-dom"/>
</dbReference>
<dbReference type="GO" id="GO:0005886">
    <property type="term" value="C:plasma membrane"/>
    <property type="evidence" value="ECO:0007669"/>
    <property type="project" value="TreeGrafter"/>
</dbReference>
<comment type="cofactor">
    <cofactor evidence="1 7">
        <name>FAD</name>
        <dbReference type="ChEBI" id="CHEBI:57692"/>
    </cofactor>
</comment>
<evidence type="ECO:0000256" key="6">
    <source>
        <dbReference type="ARBA" id="ARBA00052546"/>
    </source>
</evidence>
<dbReference type="InterPro" id="IPR009100">
    <property type="entry name" value="AcylCoA_DH/oxidase_NM_dom_sf"/>
</dbReference>
<feature type="domain" description="Acyl-CoA oxidase/dehydrogenase middle" evidence="9">
    <location>
        <begin position="125"/>
        <end position="219"/>
    </location>
</feature>
<name>X0PMH0_RHOWR</name>
<dbReference type="InterPro" id="IPR046373">
    <property type="entry name" value="Acyl-CoA_Oxase/DH_mid-dom_sf"/>
</dbReference>
<reference evidence="11 12" key="1">
    <citation type="submission" date="2014-02" db="EMBL/GenBank/DDBJ databases">
        <title>Whole genome shotgun sequence of Rhodococcus wratislaviensis NBRC 100605.</title>
        <authorList>
            <person name="Hosoyama A."/>
            <person name="Tsuchikane K."/>
            <person name="Yoshida I."/>
            <person name="Ohji S."/>
            <person name="Ichikawa N."/>
            <person name="Yamazoe A."/>
            <person name="Fujita N."/>
        </authorList>
    </citation>
    <scope>NUCLEOTIDE SEQUENCE [LARGE SCALE GENOMIC DNA]</scope>
    <source>
        <strain evidence="11 12">NBRC 100605</strain>
    </source>
</reference>
<keyword evidence="12" id="KW-1185">Reference proteome</keyword>
<dbReference type="SUPFAM" id="SSF47203">
    <property type="entry name" value="Acyl-CoA dehydrogenase C-terminal domain-like"/>
    <property type="match status" value="1"/>
</dbReference>
<dbReference type="Pfam" id="PF00441">
    <property type="entry name" value="Acyl-CoA_dh_1"/>
    <property type="match status" value="1"/>
</dbReference>
<evidence type="ECO:0000313" key="12">
    <source>
        <dbReference type="Proteomes" id="UP000019491"/>
    </source>
</evidence>
<dbReference type="InterPro" id="IPR052161">
    <property type="entry name" value="Mycobact_Acyl-CoA_DH"/>
</dbReference>
<comment type="similarity">
    <text evidence="2 7">Belongs to the acyl-CoA dehydrogenase family.</text>
</comment>
<organism evidence="11 12">
    <name type="scientific">Rhodococcus wratislaviensis NBRC 100605</name>
    <dbReference type="NCBI Taxonomy" id="1219028"/>
    <lineage>
        <taxon>Bacteria</taxon>
        <taxon>Bacillati</taxon>
        <taxon>Actinomycetota</taxon>
        <taxon>Actinomycetes</taxon>
        <taxon>Mycobacteriales</taxon>
        <taxon>Nocardiaceae</taxon>
        <taxon>Rhodococcus</taxon>
    </lineage>
</organism>
<evidence type="ECO:0000259" key="9">
    <source>
        <dbReference type="Pfam" id="PF02770"/>
    </source>
</evidence>
<dbReference type="Proteomes" id="UP000019491">
    <property type="component" value="Unassembled WGS sequence"/>
</dbReference>
<dbReference type="GO" id="GO:0016627">
    <property type="term" value="F:oxidoreductase activity, acting on the CH-CH group of donors"/>
    <property type="evidence" value="ECO:0007669"/>
    <property type="project" value="InterPro"/>
</dbReference>
<evidence type="ECO:0000259" key="10">
    <source>
        <dbReference type="Pfam" id="PF02771"/>
    </source>
</evidence>
<dbReference type="AlphaFoldDB" id="X0PMH0"/>
<feature type="domain" description="Acyl-CoA dehydrogenase/oxidase N-terminal" evidence="10">
    <location>
        <begin position="7"/>
        <end position="121"/>
    </location>
</feature>
<dbReference type="FunFam" id="2.40.110.10:FF:000002">
    <property type="entry name" value="Acyl-CoA dehydrogenase fadE12"/>
    <property type="match status" value="1"/>
</dbReference>
<comment type="caution">
    <text evidence="11">The sequence shown here is derived from an EMBL/GenBank/DDBJ whole genome shotgun (WGS) entry which is preliminary data.</text>
</comment>
<dbReference type="InterPro" id="IPR009075">
    <property type="entry name" value="AcylCo_DH/oxidase_C"/>
</dbReference>
<dbReference type="Gene3D" id="1.10.540.10">
    <property type="entry name" value="Acyl-CoA dehydrogenase/oxidase, N-terminal domain"/>
    <property type="match status" value="1"/>
</dbReference>
<feature type="domain" description="Acyl-CoA dehydrogenase/oxidase C-terminal" evidence="8">
    <location>
        <begin position="231"/>
        <end position="373"/>
    </location>
</feature>
<dbReference type="Pfam" id="PF02771">
    <property type="entry name" value="Acyl-CoA_dh_N"/>
    <property type="match status" value="1"/>
</dbReference>
<evidence type="ECO:0000256" key="4">
    <source>
        <dbReference type="ARBA" id="ARBA00022827"/>
    </source>
</evidence>
<dbReference type="InterPro" id="IPR036250">
    <property type="entry name" value="AcylCo_DH-like_C"/>
</dbReference>
<evidence type="ECO:0000256" key="7">
    <source>
        <dbReference type="RuleBase" id="RU362125"/>
    </source>
</evidence>
<dbReference type="GO" id="GO:0050660">
    <property type="term" value="F:flavin adenine dinucleotide binding"/>
    <property type="evidence" value="ECO:0007669"/>
    <property type="project" value="InterPro"/>
</dbReference>
<dbReference type="OrthoDB" id="4507084at2"/>
<comment type="catalytic activity">
    <reaction evidence="6">
        <text>a 2,3-saturated acyl-CoA + A = a 2,3-dehydroacyl-CoA + AH2</text>
        <dbReference type="Rhea" id="RHEA:48608"/>
        <dbReference type="ChEBI" id="CHEBI:13193"/>
        <dbReference type="ChEBI" id="CHEBI:17499"/>
        <dbReference type="ChEBI" id="CHEBI:60015"/>
        <dbReference type="ChEBI" id="CHEBI:65111"/>
    </reaction>
</comment>
<dbReference type="InterPro" id="IPR037069">
    <property type="entry name" value="AcylCoA_DH/ox_N_sf"/>
</dbReference>
<dbReference type="PANTHER" id="PTHR43292">
    <property type="entry name" value="ACYL-COA DEHYDROGENASE"/>
    <property type="match status" value="1"/>
</dbReference>
<accession>X0PMH0</accession>
<protein>
    <submittedName>
        <fullName evidence="11">Putative acyl-CoA dehydrogenase</fullName>
    </submittedName>
</protein>
<dbReference type="Gene3D" id="2.40.110.10">
    <property type="entry name" value="Butyryl-CoA Dehydrogenase, subunit A, domain 2"/>
    <property type="match status" value="1"/>
</dbReference>
<dbReference type="InterPro" id="IPR013786">
    <property type="entry name" value="AcylCoA_DH/ox_N"/>
</dbReference>
<sequence length="378" mass="41783">MEFGWRDEDADFRSQLKEFVTDELPERWSDLIPGEEPASDFILGFCRKLGDKGWLTPHWPVEYGGAAGSPWQFIILGEELWSAGEPRGSQYMNVNWIGPAIINAGTPEQRDYHLGRISRGDVFWCQGFSEAEAGTDLANMRTSAVRDGEEYIINGEKLWTSYAGEAEFCFVLARTDPESTGNEGISIFLVPTDTPGFAIEPIPSVLDIHEFNRLTFTNVRVPAATRLGPENSGWKVVREALSHERIGGPRYARAALVTGRLRRIADERGWLDRDGIKTRLAEAEASCEAAKLLVYQAIHARSCGRSENLEVSLARVAIVRCERVVADLALQMFEDESIERGSMGNSQLKTSMIAGLGGGSVEVQLNMIARSLLGAVGR</sequence>
<evidence type="ECO:0000256" key="1">
    <source>
        <dbReference type="ARBA" id="ARBA00001974"/>
    </source>
</evidence>
<evidence type="ECO:0000259" key="8">
    <source>
        <dbReference type="Pfam" id="PF00441"/>
    </source>
</evidence>
<evidence type="ECO:0000256" key="5">
    <source>
        <dbReference type="ARBA" id="ARBA00023002"/>
    </source>
</evidence>
<dbReference type="RefSeq" id="WP_037228571.1">
    <property type="nucleotide sequence ID" value="NZ_BAWF01000009.1"/>
</dbReference>
<evidence type="ECO:0000256" key="2">
    <source>
        <dbReference type="ARBA" id="ARBA00009347"/>
    </source>
</evidence>
<dbReference type="Pfam" id="PF02770">
    <property type="entry name" value="Acyl-CoA_dh_M"/>
    <property type="match status" value="1"/>
</dbReference>
<keyword evidence="5 7" id="KW-0560">Oxidoreductase</keyword>
<evidence type="ECO:0000313" key="11">
    <source>
        <dbReference type="EMBL" id="GAF43653.1"/>
    </source>
</evidence>
<keyword evidence="3 7" id="KW-0285">Flavoprotein</keyword>
<dbReference type="SUPFAM" id="SSF56645">
    <property type="entry name" value="Acyl-CoA dehydrogenase NM domain-like"/>
    <property type="match status" value="1"/>
</dbReference>
<dbReference type="EMBL" id="BAWF01000009">
    <property type="protein sequence ID" value="GAF43653.1"/>
    <property type="molecule type" value="Genomic_DNA"/>
</dbReference>